<organism evidence="1 2">
    <name type="scientific">Panagrolaimus sp. ES5</name>
    <dbReference type="NCBI Taxonomy" id="591445"/>
    <lineage>
        <taxon>Eukaryota</taxon>
        <taxon>Metazoa</taxon>
        <taxon>Ecdysozoa</taxon>
        <taxon>Nematoda</taxon>
        <taxon>Chromadorea</taxon>
        <taxon>Rhabditida</taxon>
        <taxon>Tylenchina</taxon>
        <taxon>Panagrolaimomorpha</taxon>
        <taxon>Panagrolaimoidea</taxon>
        <taxon>Panagrolaimidae</taxon>
        <taxon>Panagrolaimus</taxon>
    </lineage>
</organism>
<evidence type="ECO:0000313" key="2">
    <source>
        <dbReference type="WBParaSite" id="ES5_v2.g17119.t1"/>
    </source>
</evidence>
<reference evidence="2" key="1">
    <citation type="submission" date="2022-11" db="UniProtKB">
        <authorList>
            <consortium name="WormBaseParasite"/>
        </authorList>
    </citation>
    <scope>IDENTIFICATION</scope>
</reference>
<sequence>MEDDIIFVEPSSAENTNDMSMDIFATDDTNNVKNPGDDSNISADIFDISDDEAEASPSKQDLTEDSGSIEIISPKKNGRKLSEKENIVDDELDDSIQIISSHDKTDDSDSIEIISPKKNNRKLSEKENIADDELDDSIQIISPVKKEPKPFFIPPNPNKPKTDLTQFIKMPEPSKEKKFRLTPIKKKTTKEEAKKPGVKNLTKLLGGGSTVKSKPGQTKMDSYLKWKDGKAPEVVEVIPPKAAAPTLAPNFISRNYRTPSPPRRHHLRSPSPTYSPLAPGLAAQFKAALESPGFVASRHSALNNVLEKAKEKAARNPKCKFSRALMNGYECRCCKDYYDAMGLEGEERREYVNKVSKHRGFEQAPPTPPRYWDIDVPSHEEQIQLGYVIETDSPLIKTKKKPKN</sequence>
<protein>
    <submittedName>
        <fullName evidence="2">DNA endonuclease activator Ctp1 C-terminal domain-containing protein</fullName>
    </submittedName>
</protein>
<accession>A0AC34FIJ1</accession>
<name>A0AC34FIJ1_9BILA</name>
<evidence type="ECO:0000313" key="1">
    <source>
        <dbReference type="Proteomes" id="UP000887579"/>
    </source>
</evidence>
<dbReference type="Proteomes" id="UP000887579">
    <property type="component" value="Unplaced"/>
</dbReference>
<proteinExistence type="predicted"/>
<dbReference type="WBParaSite" id="ES5_v2.g17119.t1">
    <property type="protein sequence ID" value="ES5_v2.g17119.t1"/>
    <property type="gene ID" value="ES5_v2.g17119"/>
</dbReference>